<dbReference type="eggNOG" id="KOG1175">
    <property type="taxonomic scope" value="Eukaryota"/>
</dbReference>
<evidence type="ECO:0000313" key="4">
    <source>
        <dbReference type="Proteomes" id="UP000028760"/>
    </source>
</evidence>
<dbReference type="PANTHER" id="PTHR24095:SF14">
    <property type="entry name" value="ACETYL-COENZYME A SYNTHETASE 1"/>
    <property type="match status" value="1"/>
</dbReference>
<reference evidence="3" key="2">
    <citation type="submission" date="2025-08" db="UniProtKB">
        <authorList>
            <consortium name="Ensembl"/>
        </authorList>
    </citation>
    <scope>IDENTIFICATION</scope>
</reference>
<dbReference type="GeneTree" id="ENSGT00940000158550"/>
<dbReference type="GO" id="GO:0003987">
    <property type="term" value="F:acetate-CoA ligase activity"/>
    <property type="evidence" value="ECO:0007669"/>
    <property type="project" value="UniProtKB-EC"/>
</dbReference>
<evidence type="ECO:0000313" key="3">
    <source>
        <dbReference type="Ensembl" id="ENSPFOP00000027140.1"/>
    </source>
</evidence>
<dbReference type="InterPro" id="IPR042099">
    <property type="entry name" value="ANL_N_sf"/>
</dbReference>
<dbReference type="GO" id="GO:0006085">
    <property type="term" value="P:acetyl-CoA biosynthetic process"/>
    <property type="evidence" value="ECO:0007669"/>
    <property type="project" value="TreeGrafter"/>
</dbReference>
<reference evidence="3" key="3">
    <citation type="submission" date="2025-09" db="UniProtKB">
        <authorList>
            <consortium name="Ensembl"/>
        </authorList>
    </citation>
    <scope>IDENTIFICATION</scope>
</reference>
<evidence type="ECO:0000256" key="1">
    <source>
        <dbReference type="ARBA" id="ARBA00013275"/>
    </source>
</evidence>
<dbReference type="SUPFAM" id="SSF56801">
    <property type="entry name" value="Acetyl-CoA synthetase-like"/>
    <property type="match status" value="1"/>
</dbReference>
<dbReference type="EC" id="6.2.1.1" evidence="1"/>
<name>A0A096M6U9_POEFO</name>
<reference evidence="4" key="1">
    <citation type="submission" date="2013-10" db="EMBL/GenBank/DDBJ databases">
        <authorList>
            <person name="Schartl M."/>
            <person name="Warren W."/>
        </authorList>
    </citation>
    <scope>NUCLEOTIDE SEQUENCE [LARGE SCALE GENOMIC DNA]</scope>
    <source>
        <strain evidence="4">female</strain>
    </source>
</reference>
<organism evidence="3 4">
    <name type="scientific">Poecilia formosa</name>
    <name type="common">Amazon molly</name>
    <name type="synonym">Limia formosa</name>
    <dbReference type="NCBI Taxonomy" id="48698"/>
    <lineage>
        <taxon>Eukaryota</taxon>
        <taxon>Metazoa</taxon>
        <taxon>Chordata</taxon>
        <taxon>Craniata</taxon>
        <taxon>Vertebrata</taxon>
        <taxon>Euteleostomi</taxon>
        <taxon>Actinopterygii</taxon>
        <taxon>Neopterygii</taxon>
        <taxon>Teleostei</taxon>
        <taxon>Neoteleostei</taxon>
        <taxon>Acanthomorphata</taxon>
        <taxon>Ovalentaria</taxon>
        <taxon>Atherinomorphae</taxon>
        <taxon>Cyprinodontiformes</taxon>
        <taxon>Poeciliidae</taxon>
        <taxon>Poeciliinae</taxon>
        <taxon>Poecilia</taxon>
    </lineage>
</organism>
<dbReference type="Proteomes" id="UP000028760">
    <property type="component" value="Unassembled WGS sequence"/>
</dbReference>
<dbReference type="STRING" id="48698.ENSPFOP00000027140"/>
<dbReference type="Pfam" id="PF00501">
    <property type="entry name" value="AMP-binding"/>
    <property type="match status" value="1"/>
</dbReference>
<dbReference type="PANTHER" id="PTHR24095">
    <property type="entry name" value="ACETYL-COENZYME A SYNTHETASE"/>
    <property type="match status" value="1"/>
</dbReference>
<feature type="domain" description="AMP-dependent synthetase/ligase" evidence="2">
    <location>
        <begin position="181"/>
        <end position="317"/>
    </location>
</feature>
<dbReference type="AlphaFoldDB" id="A0A096M6U9"/>
<dbReference type="Gene3D" id="3.40.50.12780">
    <property type="entry name" value="N-terminal domain of ligase-like"/>
    <property type="match status" value="2"/>
</dbReference>
<sequence length="322" mass="36172">VNCLDVHVDSHPDQVALIWERDEPCTEFTHTHGDESDPRCQNRDVISAEAVARWDLTSVSCLAVTAEILSNNKRTTQRTFLRNPWTSGRSVSAQCRAVITCNQGVRGGRVIELKAAAVKTCPSVQHRTEQLAVMGKMDIPQEEKVHTSPKITNTPSPYLTGPHLTSPSCETQAGYLLYTSITHQLVFDYQDGDVFGCMADIGWITGQSYVVYGPLCNGATTVLFDSTPVYPDPGRYWETVQWLQINQFYGAPTALWLLLRHGDDWVRKYDWSSLRMLGLVGEPINHEAWHWFHSVVGEGRCPLVDTWWQTETGRVCIAPRPA</sequence>
<dbReference type="GO" id="GO:0005739">
    <property type="term" value="C:mitochondrion"/>
    <property type="evidence" value="ECO:0007669"/>
    <property type="project" value="TreeGrafter"/>
</dbReference>
<dbReference type="InterPro" id="IPR000873">
    <property type="entry name" value="AMP-dep_synth/lig_dom"/>
</dbReference>
<evidence type="ECO:0000259" key="2">
    <source>
        <dbReference type="Pfam" id="PF00501"/>
    </source>
</evidence>
<protein>
    <recommendedName>
        <fullName evidence="1">acetate--CoA ligase</fullName>
        <ecNumber evidence="1">6.2.1.1</ecNumber>
    </recommendedName>
</protein>
<dbReference type="EMBL" id="AYCK01024210">
    <property type="status" value="NOT_ANNOTATED_CDS"/>
    <property type="molecule type" value="Genomic_DNA"/>
</dbReference>
<proteinExistence type="predicted"/>
<accession>A0A096M6U9</accession>
<dbReference type="Ensembl" id="ENSPFOT00000031898.1">
    <property type="protein sequence ID" value="ENSPFOP00000027140.1"/>
    <property type="gene ID" value="ENSPFOG00000023286.1"/>
</dbReference>
<keyword evidence="4" id="KW-1185">Reference proteome</keyword>